<evidence type="ECO:0000313" key="7">
    <source>
        <dbReference type="Proteomes" id="UP000663829"/>
    </source>
</evidence>
<evidence type="ECO:0000313" key="5">
    <source>
        <dbReference type="EMBL" id="CAF3762269.1"/>
    </source>
</evidence>
<dbReference type="EMBL" id="CAJOBC010003954">
    <property type="protein sequence ID" value="CAF3808273.1"/>
    <property type="molecule type" value="Genomic_DNA"/>
</dbReference>
<dbReference type="AlphaFoldDB" id="A0A814JN18"/>
<dbReference type="Proteomes" id="UP000677228">
    <property type="component" value="Unassembled WGS sequence"/>
</dbReference>
<dbReference type="OrthoDB" id="194468at2759"/>
<evidence type="ECO:0000256" key="1">
    <source>
        <dbReference type="SAM" id="MobiDB-lite"/>
    </source>
</evidence>
<dbReference type="Proteomes" id="UP000681722">
    <property type="component" value="Unassembled WGS sequence"/>
</dbReference>
<evidence type="ECO:0000259" key="2">
    <source>
        <dbReference type="PROSITE" id="PS50802"/>
    </source>
</evidence>
<dbReference type="Gene3D" id="3.90.70.80">
    <property type="match status" value="1"/>
</dbReference>
<proteinExistence type="predicted"/>
<dbReference type="InterPro" id="IPR038765">
    <property type="entry name" value="Papain-like_cys_pep_sf"/>
</dbReference>
<evidence type="ECO:0000313" key="4">
    <source>
        <dbReference type="EMBL" id="CAF1037792.1"/>
    </source>
</evidence>
<dbReference type="Pfam" id="PF02338">
    <property type="entry name" value="OTU"/>
    <property type="match status" value="1"/>
</dbReference>
<dbReference type="EMBL" id="CAJNOK010006058">
    <property type="protein sequence ID" value="CAF0992278.1"/>
    <property type="molecule type" value="Genomic_DNA"/>
</dbReference>
<dbReference type="InterPro" id="IPR005366">
    <property type="entry name" value="EMC8/9"/>
</dbReference>
<dbReference type="PROSITE" id="PS50802">
    <property type="entry name" value="OTU"/>
    <property type="match status" value="1"/>
</dbReference>
<reference evidence="4" key="1">
    <citation type="submission" date="2021-02" db="EMBL/GenBank/DDBJ databases">
        <authorList>
            <person name="Nowell W R."/>
        </authorList>
    </citation>
    <scope>NUCLEOTIDE SEQUENCE</scope>
</reference>
<feature type="region of interest" description="Disordered" evidence="1">
    <location>
        <begin position="412"/>
        <end position="438"/>
    </location>
</feature>
<dbReference type="Proteomes" id="UP000682733">
    <property type="component" value="Unassembled WGS sequence"/>
</dbReference>
<name>A0A814JN18_9BILA</name>
<evidence type="ECO:0000313" key="6">
    <source>
        <dbReference type="EMBL" id="CAF3808273.1"/>
    </source>
</evidence>
<protein>
    <recommendedName>
        <fullName evidence="2">OTU domain-containing protein</fullName>
    </recommendedName>
</protein>
<dbReference type="Proteomes" id="UP000663829">
    <property type="component" value="Unassembled WGS sequence"/>
</dbReference>
<gene>
    <name evidence="4" type="ORF">GPM918_LOCUS15618</name>
    <name evidence="3" type="ORF">OVA965_LOCUS14136</name>
    <name evidence="6" type="ORF">SRO942_LOCUS15618</name>
    <name evidence="5" type="ORF">TMI583_LOCUS14139</name>
</gene>
<keyword evidence="7" id="KW-1185">Reference proteome</keyword>
<evidence type="ECO:0000313" key="3">
    <source>
        <dbReference type="EMBL" id="CAF0992278.1"/>
    </source>
</evidence>
<dbReference type="CDD" id="cd08060">
    <property type="entry name" value="MPN_UPF0172"/>
    <property type="match status" value="1"/>
</dbReference>
<organism evidence="4 7">
    <name type="scientific">Didymodactylos carnosus</name>
    <dbReference type="NCBI Taxonomy" id="1234261"/>
    <lineage>
        <taxon>Eukaryota</taxon>
        <taxon>Metazoa</taxon>
        <taxon>Spiralia</taxon>
        <taxon>Gnathifera</taxon>
        <taxon>Rotifera</taxon>
        <taxon>Eurotatoria</taxon>
        <taxon>Bdelloidea</taxon>
        <taxon>Philodinida</taxon>
        <taxon>Philodinidae</taxon>
        <taxon>Didymodactylos</taxon>
    </lineage>
</organism>
<sequence length="838" mass="96243">MTGSQLSSTGSDYTIGSLHTATDTYLEKLGLWRKRMPQDASSLFRAISESLFCTQVNHYDVRLQCIEYMQVFKNDFSEELSMNIMNYLSLLKDPNFCGGLLEVKALSRCFRINIIVYFNQATEPLCFNYDNAIQTVSLVLIGYQFDRVIKEEKRTQLAIAQAFTYKLLFSEVFKQPSIVQQAKSILRSSDTLYYGLETSKMKKNVRNQSRRCSEDIKLSIPVPYRTAKAFDPAIYRNVAFDICNQYVRGNKSPTTLFSQANMVEKHGVKMRLPCTDFYPTDAKRVLVTLINSAKGKDLLLAYYISQDTDHQTENMMHNVFVLKFGTIIKTSVLNTIDFPGFHFPINRYPKHMAFLELDRRSAFAQQAKACLKAVADYHHQKRRQQHVRTNQYGRPLTTQLFSFQVVPFQQQMNSSSNSSQNDEHQNITNTTSSSASSITATDQGLAKGSTTILQMPSYYTINSFQTALLPPSAPAEQQTLYRSRSLGAIDRYHISSPIQHQPHQVYHSQYLQPSTPTLDVLNENLFELDENLPDFNDDISFWYQRQQQPEQQVPTIHDQYHHKLSFPQEFEQQHNTQPSINFGNIGNTDPNMMTFPPPLPFLLSSPMNSIPHDHFFHNTPLPWQQPIFLPRSPPYQSPGETFLPPFIQQASLRPVHPPAQPNAKYSELSVNGVLLSEKSDLVLNFVDCIPLFHGVLSLSPMLEIALTQIEAYCSKHNQTISGYYQANENLNDSQPNFTAMKIMEKIKENNPDALLFMIDNRLTDLEENDRFYNVLSLVDKNWKDVSVTHTVNEEHGHVALSLVQRNFHRKLVDFDNHLDSISSDWFNNQIKEEIDRTI</sequence>
<dbReference type="PANTHER" id="PTHR12941">
    <property type="entry name" value="ER MEMBRANE PROTEIN COMPLEX"/>
    <property type="match status" value="1"/>
</dbReference>
<dbReference type="Pfam" id="PF03665">
    <property type="entry name" value="UPF0172"/>
    <property type="match status" value="1"/>
</dbReference>
<feature type="domain" description="OTU" evidence="2">
    <location>
        <begin position="31"/>
        <end position="151"/>
    </location>
</feature>
<accession>A0A814JN18</accession>
<dbReference type="PANTHER" id="PTHR12941:SF10">
    <property type="entry name" value="ER MEMBRANE PROTEIN COMPLEX SUBUNIT 8_9 HOMOLOG"/>
    <property type="match status" value="1"/>
</dbReference>
<dbReference type="SUPFAM" id="SSF54001">
    <property type="entry name" value="Cysteine proteinases"/>
    <property type="match status" value="1"/>
</dbReference>
<dbReference type="InterPro" id="IPR003323">
    <property type="entry name" value="OTU_dom"/>
</dbReference>
<comment type="caution">
    <text evidence="4">The sequence shown here is derived from an EMBL/GenBank/DDBJ whole genome shotgun (WGS) entry which is preliminary data.</text>
</comment>
<dbReference type="EMBL" id="CAJNOQ010003954">
    <property type="protein sequence ID" value="CAF1037792.1"/>
    <property type="molecule type" value="Genomic_DNA"/>
</dbReference>
<dbReference type="EMBL" id="CAJOBA010006064">
    <property type="protein sequence ID" value="CAF3762269.1"/>
    <property type="molecule type" value="Genomic_DNA"/>
</dbReference>
<dbReference type="GO" id="GO:0072546">
    <property type="term" value="C:EMC complex"/>
    <property type="evidence" value="ECO:0007669"/>
    <property type="project" value="InterPro"/>
</dbReference>